<reference evidence="6 7" key="1">
    <citation type="submission" date="2014-01" db="EMBL/GenBank/DDBJ databases">
        <title>Isolation of Serratia multitudinisentens RB-25 from Ex-Landfill site.</title>
        <authorList>
            <person name="Robson E.H.J."/>
        </authorList>
    </citation>
    <scope>NUCLEOTIDE SEQUENCE [LARGE SCALE GENOMIC DNA]</scope>
    <source>
        <strain evidence="6 7">RB-25</strain>
    </source>
</reference>
<dbReference type="SMART" id="SM00382">
    <property type="entry name" value="AAA"/>
    <property type="match status" value="1"/>
</dbReference>
<proteinExistence type="inferred from homology"/>
<dbReference type="EMBL" id="CP007044">
    <property type="protein sequence ID" value="AHG21366.1"/>
    <property type="molecule type" value="Genomic_DNA"/>
</dbReference>
<dbReference type="PROSITE" id="PS00211">
    <property type="entry name" value="ABC_TRANSPORTER_1"/>
    <property type="match status" value="1"/>
</dbReference>
<dbReference type="InterPro" id="IPR003593">
    <property type="entry name" value="AAA+_ATPase"/>
</dbReference>
<dbReference type="OrthoDB" id="9802264at2"/>
<keyword evidence="4 6" id="KW-0067">ATP-binding</keyword>
<dbReference type="Pfam" id="PF00005">
    <property type="entry name" value="ABC_tran"/>
    <property type="match status" value="1"/>
</dbReference>
<reference evidence="6 7" key="2">
    <citation type="submission" date="2015-03" db="EMBL/GenBank/DDBJ databases">
        <authorList>
            <person name="Chan K.-G."/>
        </authorList>
    </citation>
    <scope>NUCLEOTIDE SEQUENCE [LARGE SCALE GENOMIC DNA]</scope>
    <source>
        <strain evidence="6 7">RB-25</strain>
    </source>
</reference>
<dbReference type="InterPro" id="IPR050166">
    <property type="entry name" value="ABC_transporter_ATP-bind"/>
</dbReference>
<dbReference type="Gene3D" id="3.40.50.300">
    <property type="entry name" value="P-loop containing nucleotide triphosphate hydrolases"/>
    <property type="match status" value="1"/>
</dbReference>
<dbReference type="PATRIC" id="fig|1441930.4.peg.3642"/>
<dbReference type="HOGENOM" id="CLU_000604_1_22_6"/>
<protein>
    <submittedName>
        <fullName evidence="6">ABC transporter ATP-binding protein</fullName>
    </submittedName>
</protein>
<accession>W0LCB5</accession>
<dbReference type="eggNOG" id="COG1116">
    <property type="taxonomic scope" value="Bacteria"/>
</dbReference>
<feature type="domain" description="ABC transporter" evidence="5">
    <location>
        <begin position="6"/>
        <end position="235"/>
    </location>
</feature>
<dbReference type="SUPFAM" id="SSF52540">
    <property type="entry name" value="P-loop containing nucleoside triphosphate hydrolases"/>
    <property type="match status" value="1"/>
</dbReference>
<evidence type="ECO:0000256" key="3">
    <source>
        <dbReference type="ARBA" id="ARBA00022741"/>
    </source>
</evidence>
<dbReference type="GO" id="GO:0016887">
    <property type="term" value="F:ATP hydrolysis activity"/>
    <property type="evidence" value="ECO:0007669"/>
    <property type="project" value="InterPro"/>
</dbReference>
<keyword evidence="2" id="KW-0813">Transport</keyword>
<comment type="similarity">
    <text evidence="1">Belongs to the ABC transporter superfamily.</text>
</comment>
<evidence type="ECO:0000313" key="6">
    <source>
        <dbReference type="EMBL" id="AHG21366.1"/>
    </source>
</evidence>
<evidence type="ECO:0000313" key="7">
    <source>
        <dbReference type="Proteomes" id="UP000019030"/>
    </source>
</evidence>
<dbReference type="PROSITE" id="PS50893">
    <property type="entry name" value="ABC_TRANSPORTER_2"/>
    <property type="match status" value="1"/>
</dbReference>
<name>W0LCB5_9GAMM</name>
<evidence type="ECO:0000256" key="1">
    <source>
        <dbReference type="ARBA" id="ARBA00005417"/>
    </source>
</evidence>
<dbReference type="PANTHER" id="PTHR42788">
    <property type="entry name" value="TAURINE IMPORT ATP-BINDING PROTEIN-RELATED"/>
    <property type="match status" value="1"/>
</dbReference>
<evidence type="ECO:0000256" key="2">
    <source>
        <dbReference type="ARBA" id="ARBA00022448"/>
    </source>
</evidence>
<evidence type="ECO:0000256" key="4">
    <source>
        <dbReference type="ARBA" id="ARBA00022840"/>
    </source>
</evidence>
<evidence type="ECO:0000259" key="5">
    <source>
        <dbReference type="PROSITE" id="PS50893"/>
    </source>
</evidence>
<dbReference type="STRING" id="1441930.Z042_18475"/>
<sequence length="259" mass="28859">MAAIEINQINLSFPAKQGQQQVLEDISLVLEQGEFVVLLGPSGCGKSTILNLIAGFTHPDSGKVHCQGKSIAAPGPDRGMVFQQANLFPWLTVRDNVSFGLRMQGAAPERVQAEVQKFLQLVGLQAFADHYPWQLSGGMKQRAAMARAWLPNPDVLLMDEPFGALDAQTRLMMQELLLSAWQQTGTTILFVTHDVEEALFLADRVLIMSAHPGRIVDEVRLPFGRQRDIETLVQAEGYSEIKQRILHRVRSEARRHLNN</sequence>
<dbReference type="GO" id="GO:0005524">
    <property type="term" value="F:ATP binding"/>
    <property type="evidence" value="ECO:0007669"/>
    <property type="project" value="UniProtKB-KW"/>
</dbReference>
<dbReference type="Proteomes" id="UP000019030">
    <property type="component" value="Chromosome"/>
</dbReference>
<dbReference type="RefSeq" id="WP_024913798.1">
    <property type="nucleotide sequence ID" value="NZ_CP007044.2"/>
</dbReference>
<dbReference type="KEGG" id="sfo:Z042_18475"/>
<dbReference type="CDD" id="cd03293">
    <property type="entry name" value="ABC_NrtD_SsuB_transporters"/>
    <property type="match status" value="1"/>
</dbReference>
<keyword evidence="3" id="KW-0547">Nucleotide-binding</keyword>
<dbReference type="AlphaFoldDB" id="W0LCB5"/>
<dbReference type="PANTHER" id="PTHR42788:SF13">
    <property type="entry name" value="ALIPHATIC SULFONATES IMPORT ATP-BINDING PROTEIN SSUB"/>
    <property type="match status" value="1"/>
</dbReference>
<dbReference type="InterPro" id="IPR027417">
    <property type="entry name" value="P-loop_NTPase"/>
</dbReference>
<gene>
    <name evidence="6" type="ORF">Z042_18475</name>
</gene>
<keyword evidence="7" id="KW-1185">Reference proteome</keyword>
<dbReference type="InterPro" id="IPR003439">
    <property type="entry name" value="ABC_transporter-like_ATP-bd"/>
</dbReference>
<organism evidence="6 7">
    <name type="scientific">Chania multitudinisentens RB-25</name>
    <dbReference type="NCBI Taxonomy" id="1441930"/>
    <lineage>
        <taxon>Bacteria</taxon>
        <taxon>Pseudomonadati</taxon>
        <taxon>Pseudomonadota</taxon>
        <taxon>Gammaproteobacteria</taxon>
        <taxon>Enterobacterales</taxon>
        <taxon>Yersiniaceae</taxon>
        <taxon>Chania</taxon>
    </lineage>
</organism>
<dbReference type="InterPro" id="IPR017871">
    <property type="entry name" value="ABC_transporter-like_CS"/>
</dbReference>